<accession>A0ABS2V555</accession>
<feature type="coiled-coil region" evidence="1">
    <location>
        <begin position="22"/>
        <end position="81"/>
    </location>
</feature>
<reference evidence="3 4" key="1">
    <citation type="journal article" date="2016" name="Arch. Microbiol.">
        <title>Streptomyces zhihengii sp. nov., isolated from rhizospheric soil of Psammosilene tunicoides.</title>
        <authorList>
            <person name="Huang M.J."/>
            <person name="Fei J.J."/>
            <person name="Salam N."/>
            <person name="Kim C.J."/>
            <person name="Hozzein W.N."/>
            <person name="Xiao M."/>
            <person name="Huang H.Q."/>
            <person name="Li W.J."/>
        </authorList>
    </citation>
    <scope>NUCLEOTIDE SEQUENCE [LARGE SCALE GENOMIC DNA]</scope>
    <source>
        <strain evidence="3 4">YIM T102</strain>
    </source>
</reference>
<dbReference type="Proteomes" id="UP000664109">
    <property type="component" value="Unassembled WGS sequence"/>
</dbReference>
<evidence type="ECO:0000313" key="4">
    <source>
        <dbReference type="Proteomes" id="UP000664109"/>
    </source>
</evidence>
<sequence>MAASKGKARGGRELVARRRAALARAALRVSAEREAAERLEAERLAREVEFDELAADFELAREDEDQVAAEVEAELRRVRERGQARIREVRLVAARVVVAMGERGETVAGCARRLGVGADRVKELRRLGREEGAAESGEPVMKGASGATVPAVGRRRGAVSGVKVREEGRALGPGVVAPPPVRPAGASVGVRGVVGPGGGDALSGVSG</sequence>
<dbReference type="RefSeq" id="WP_205378186.1">
    <property type="nucleotide sequence ID" value="NZ_JAFEJA010000002.1"/>
</dbReference>
<gene>
    <name evidence="3" type="ORF">JE024_36890</name>
</gene>
<keyword evidence="4" id="KW-1185">Reference proteome</keyword>
<evidence type="ECO:0000313" key="3">
    <source>
        <dbReference type="EMBL" id="MBM9624150.1"/>
    </source>
</evidence>
<keyword evidence="1" id="KW-0175">Coiled coil</keyword>
<evidence type="ECO:0000256" key="1">
    <source>
        <dbReference type="SAM" id="Coils"/>
    </source>
</evidence>
<feature type="compositionally biased region" description="Gly residues" evidence="2">
    <location>
        <begin position="192"/>
        <end position="207"/>
    </location>
</feature>
<feature type="region of interest" description="Disordered" evidence="2">
    <location>
        <begin position="171"/>
        <end position="207"/>
    </location>
</feature>
<organism evidence="3 4">
    <name type="scientific">Streptomyces zhihengii</name>
    <dbReference type="NCBI Taxonomy" id="1818004"/>
    <lineage>
        <taxon>Bacteria</taxon>
        <taxon>Bacillati</taxon>
        <taxon>Actinomycetota</taxon>
        <taxon>Actinomycetes</taxon>
        <taxon>Kitasatosporales</taxon>
        <taxon>Streptomycetaceae</taxon>
        <taxon>Streptomyces</taxon>
    </lineage>
</organism>
<proteinExistence type="predicted"/>
<name>A0ABS2V555_9ACTN</name>
<comment type="caution">
    <text evidence="3">The sequence shown here is derived from an EMBL/GenBank/DDBJ whole genome shotgun (WGS) entry which is preliminary data.</text>
</comment>
<dbReference type="EMBL" id="JAFEJA010000002">
    <property type="protein sequence ID" value="MBM9624150.1"/>
    <property type="molecule type" value="Genomic_DNA"/>
</dbReference>
<protein>
    <submittedName>
        <fullName evidence="3">Uncharacterized protein</fullName>
    </submittedName>
</protein>
<evidence type="ECO:0000256" key="2">
    <source>
        <dbReference type="SAM" id="MobiDB-lite"/>
    </source>
</evidence>